<dbReference type="AlphaFoldDB" id="A0A8H3DAK1"/>
<dbReference type="PANTHER" id="PTHR43861">
    <property type="entry name" value="TRANS-ACONITATE 2-METHYLTRANSFERASE-RELATED"/>
    <property type="match status" value="1"/>
</dbReference>
<evidence type="ECO:0000313" key="4">
    <source>
        <dbReference type="EMBL" id="CAE6511850.1"/>
    </source>
</evidence>
<dbReference type="CDD" id="cd02440">
    <property type="entry name" value="AdoMet_MTases"/>
    <property type="match status" value="1"/>
</dbReference>
<feature type="region of interest" description="Disordered" evidence="2">
    <location>
        <begin position="1"/>
        <end position="30"/>
    </location>
</feature>
<comment type="caution">
    <text evidence="4">The sequence shown here is derived from an EMBL/GenBank/DDBJ whole genome shotgun (WGS) entry which is preliminary data.</text>
</comment>
<dbReference type="EMBL" id="CAJMWY010003957">
    <property type="protein sequence ID" value="CAE6511850.1"/>
    <property type="molecule type" value="Genomic_DNA"/>
</dbReference>
<proteinExistence type="predicted"/>
<reference evidence="4" key="1">
    <citation type="submission" date="2021-01" db="EMBL/GenBank/DDBJ databases">
        <authorList>
            <person name="Kaushik A."/>
        </authorList>
    </citation>
    <scope>NUCLEOTIDE SEQUENCE</scope>
    <source>
        <strain evidence="4">AG4-RS23</strain>
    </source>
</reference>
<name>A0A8H3DAK1_9AGAM</name>
<evidence type="ECO:0000313" key="5">
    <source>
        <dbReference type="Proteomes" id="UP000663861"/>
    </source>
</evidence>
<evidence type="ECO:0000259" key="3">
    <source>
        <dbReference type="Pfam" id="PF13649"/>
    </source>
</evidence>
<dbReference type="PANTHER" id="PTHR43861:SF3">
    <property type="entry name" value="PUTATIVE (AFU_ORTHOLOGUE AFUA_2G14390)-RELATED"/>
    <property type="match status" value="1"/>
</dbReference>
<evidence type="ECO:0000256" key="2">
    <source>
        <dbReference type="SAM" id="MobiDB-lite"/>
    </source>
</evidence>
<dbReference type="InterPro" id="IPR029063">
    <property type="entry name" value="SAM-dependent_MTases_sf"/>
</dbReference>
<dbReference type="SUPFAM" id="SSF53335">
    <property type="entry name" value="S-adenosyl-L-methionine-dependent methyltransferases"/>
    <property type="match status" value="1"/>
</dbReference>
<gene>
    <name evidence="4" type="ORF">RDB_LOCUS139481</name>
</gene>
<dbReference type="InterPro" id="IPR041698">
    <property type="entry name" value="Methyltransf_25"/>
</dbReference>
<protein>
    <recommendedName>
        <fullName evidence="3">Methyltransferase domain-containing protein</fullName>
    </recommendedName>
</protein>
<dbReference type="Gene3D" id="3.40.50.150">
    <property type="entry name" value="Vaccinia Virus protein VP39"/>
    <property type="match status" value="1"/>
</dbReference>
<dbReference type="Proteomes" id="UP000663861">
    <property type="component" value="Unassembled WGS sequence"/>
</dbReference>
<sequence length="234" mass="25814">MSQTSHSHSHTHTENDNAHHTHAHHSSGGFKEANRQWFDSKAHSHEGGYETQPAAQEMANKISATVLETFPFDKSQTVMMDFACGTVLETFPFDKSQTVMMDFACGTGMISQRLAQHTKSIIGVDISPKSVDFFNERAAQQGASPEQMKAICADLTERGKAENDLFGGILFNVIVCSVGYHHFEDVDAITKVLVSYLKPGVGTLVIIDFIESPEAEQILKSHGMLLFTRDLTHS</sequence>
<organism evidence="4 5">
    <name type="scientific">Rhizoctonia solani</name>
    <dbReference type="NCBI Taxonomy" id="456999"/>
    <lineage>
        <taxon>Eukaryota</taxon>
        <taxon>Fungi</taxon>
        <taxon>Dikarya</taxon>
        <taxon>Basidiomycota</taxon>
        <taxon>Agaricomycotina</taxon>
        <taxon>Agaricomycetes</taxon>
        <taxon>Cantharellales</taxon>
        <taxon>Ceratobasidiaceae</taxon>
        <taxon>Rhizoctonia</taxon>
    </lineage>
</organism>
<accession>A0A8H3DAK1</accession>
<dbReference type="GO" id="GO:0016740">
    <property type="term" value="F:transferase activity"/>
    <property type="evidence" value="ECO:0007669"/>
    <property type="project" value="UniProtKB-KW"/>
</dbReference>
<evidence type="ECO:0000256" key="1">
    <source>
        <dbReference type="ARBA" id="ARBA00022679"/>
    </source>
</evidence>
<feature type="domain" description="Methyltransferase" evidence="3">
    <location>
        <begin position="101"/>
        <end position="200"/>
    </location>
</feature>
<keyword evidence="1" id="KW-0808">Transferase</keyword>
<dbReference type="Pfam" id="PF13649">
    <property type="entry name" value="Methyltransf_25"/>
    <property type="match status" value="1"/>
</dbReference>